<name>A0A8J8K9J1_9FLAO</name>
<dbReference type="InterPro" id="IPR038765">
    <property type="entry name" value="Papain-like_cys_pep_sf"/>
</dbReference>
<evidence type="ECO:0008006" key="3">
    <source>
        <dbReference type="Google" id="ProtNLM"/>
    </source>
</evidence>
<protein>
    <recommendedName>
        <fullName evidence="3">Permuted papain-like amidase YaeF/Yiix C92 family enzyme</fullName>
    </recommendedName>
</protein>
<dbReference type="Proteomes" id="UP000610746">
    <property type="component" value="Unassembled WGS sequence"/>
</dbReference>
<dbReference type="RefSeq" id="WP_173780252.1">
    <property type="nucleotide sequence ID" value="NZ_JABSNO010000026.1"/>
</dbReference>
<dbReference type="AlphaFoldDB" id="A0A8J8K9J1"/>
<dbReference type="Gene3D" id="3.90.1720.10">
    <property type="entry name" value="endopeptidase domain like (from Nostoc punctiforme)"/>
    <property type="match status" value="1"/>
</dbReference>
<comment type="caution">
    <text evidence="1">The sequence shown here is derived from an EMBL/GenBank/DDBJ whole genome shotgun (WGS) entry which is preliminary data.</text>
</comment>
<proteinExistence type="predicted"/>
<organism evidence="1 2">
    <name type="scientific">Frigoriflavimonas asaccharolytica</name>
    <dbReference type="NCBI Taxonomy" id="2735899"/>
    <lineage>
        <taxon>Bacteria</taxon>
        <taxon>Pseudomonadati</taxon>
        <taxon>Bacteroidota</taxon>
        <taxon>Flavobacteriia</taxon>
        <taxon>Flavobacteriales</taxon>
        <taxon>Weeksellaceae</taxon>
        <taxon>Frigoriflavimonas</taxon>
    </lineage>
</organism>
<sequence>MKILFSFICILCLFSCSQEKEKYIYILSRYSQSKEGDLVLKFNNNNLKISHIGLSLDNTIDSRIYNISYNEKNSEGSSLLQENRKKFWNSPDVKDNRIWKLKVSATEYNKIKIRLDSMTQVKYYFDLNPKTFNGLYCSEFVYQVLENANHLKFNQNKKCVKLNVIERIFVQDSTLCYYAADFFLKYQLKEIKK</sequence>
<reference evidence="1" key="1">
    <citation type="submission" date="2020-05" db="EMBL/GenBank/DDBJ databases">
        <title>Genomic Encyclopedia of Type Strains, Phase IV (KMG-V): Genome sequencing to study the core and pangenomes of soil and plant-associated prokaryotes.</title>
        <authorList>
            <person name="Whitman W."/>
        </authorList>
    </citation>
    <scope>NUCLEOTIDE SEQUENCE</scope>
    <source>
        <strain evidence="1">16F</strain>
    </source>
</reference>
<accession>A0A8J8K9J1</accession>
<evidence type="ECO:0000313" key="2">
    <source>
        <dbReference type="Proteomes" id="UP000610746"/>
    </source>
</evidence>
<dbReference type="SUPFAM" id="SSF54001">
    <property type="entry name" value="Cysteine proteinases"/>
    <property type="match status" value="1"/>
</dbReference>
<dbReference type="EMBL" id="JABSNO010000026">
    <property type="protein sequence ID" value="NRS93706.1"/>
    <property type="molecule type" value="Genomic_DNA"/>
</dbReference>
<evidence type="ECO:0000313" key="1">
    <source>
        <dbReference type="EMBL" id="NRS93706.1"/>
    </source>
</evidence>
<gene>
    <name evidence="1" type="ORF">HNQ03_002797</name>
</gene>
<keyword evidence="2" id="KW-1185">Reference proteome</keyword>